<organism evidence="1 2">
    <name type="scientific">Pseudomonas syringae pv. pisi str. 1704B</name>
    <dbReference type="NCBI Taxonomy" id="629263"/>
    <lineage>
        <taxon>Bacteria</taxon>
        <taxon>Pseudomonadati</taxon>
        <taxon>Pseudomonadota</taxon>
        <taxon>Gammaproteobacteria</taxon>
        <taxon>Pseudomonadales</taxon>
        <taxon>Pseudomonadaceae</taxon>
        <taxon>Pseudomonas</taxon>
        <taxon>Pseudomonas syringae</taxon>
    </lineage>
</organism>
<dbReference type="InterPro" id="IPR009241">
    <property type="entry name" value="HigB-like"/>
</dbReference>
<dbReference type="EMBL" id="AEAI01000319">
    <property type="protein sequence ID" value="EGH42094.1"/>
    <property type="molecule type" value="Genomic_DNA"/>
</dbReference>
<evidence type="ECO:0000313" key="1">
    <source>
        <dbReference type="EMBL" id="EGH42094.1"/>
    </source>
</evidence>
<comment type="caution">
    <text evidence="1">The sequence shown here is derived from an EMBL/GenBank/DDBJ whole genome shotgun (WGS) entry which is preliminary data.</text>
</comment>
<dbReference type="AlphaFoldDB" id="F3G4U4"/>
<gene>
    <name evidence="1" type="ORF">PSYPI_06620</name>
</gene>
<proteinExistence type="predicted"/>
<name>F3G4U4_PSESJ</name>
<protein>
    <submittedName>
        <fullName evidence="1">Uncharacterized protein</fullName>
    </submittedName>
</protein>
<dbReference type="Proteomes" id="UP000004986">
    <property type="component" value="Unassembled WGS sequence"/>
</dbReference>
<dbReference type="Pfam" id="PF05973">
    <property type="entry name" value="Gp49"/>
    <property type="match status" value="1"/>
</dbReference>
<reference evidence="1 2" key="1">
    <citation type="journal article" date="2011" name="PLoS Pathog.">
        <title>Dynamic evolution of pathogenicity revealed by sequencing and comparative genomics of 19 Pseudomonas syringae isolates.</title>
        <authorList>
            <person name="Baltrus D.A."/>
            <person name="Nishimura M.T."/>
            <person name="Romanchuk A."/>
            <person name="Chang J.H."/>
            <person name="Mukhtar M.S."/>
            <person name="Cherkis K."/>
            <person name="Roach J."/>
            <person name="Grant S.R."/>
            <person name="Jones C.D."/>
            <person name="Dangl J.L."/>
        </authorList>
    </citation>
    <scope>NUCLEOTIDE SEQUENCE [LARGE SCALE GENOMIC DNA]</scope>
    <source>
        <strain evidence="1 2">1704B</strain>
    </source>
</reference>
<dbReference type="PATRIC" id="fig|629263.4.peg.1096"/>
<sequence>MRQNQNENENLDIASKTVRIIKSYPGNAVAKEMQAAPEKVRLRFVANLTLLSNNMETTCTVSPLKSLGANVYELKENGRPAWRCVYYTGVKGVIYVLCVAEKTTNGVDRQLMSTVAQREKALVAAIKAGDE</sequence>
<dbReference type="HOGENOM" id="CLU_139003_0_2_6"/>
<accession>F3G4U4</accession>
<dbReference type="BioCyc" id="PSYR629263:G11X0-1205-MONOMER"/>
<keyword evidence="2" id="KW-1185">Reference proteome</keyword>
<evidence type="ECO:0000313" key="2">
    <source>
        <dbReference type="Proteomes" id="UP000004986"/>
    </source>
</evidence>